<dbReference type="SUPFAM" id="SSF50129">
    <property type="entry name" value="GroES-like"/>
    <property type="match status" value="1"/>
</dbReference>
<dbReference type="InterPro" id="IPR011032">
    <property type="entry name" value="GroES-like_sf"/>
</dbReference>
<dbReference type="EMBL" id="JACJVP010000077">
    <property type="protein sequence ID" value="MBB6675448.1"/>
    <property type="molecule type" value="Genomic_DNA"/>
</dbReference>
<proteinExistence type="predicted"/>
<evidence type="ECO:0000313" key="1">
    <source>
        <dbReference type="EMBL" id="MBB6675448.1"/>
    </source>
</evidence>
<gene>
    <name evidence="1" type="ORF">H7C19_32795</name>
</gene>
<comment type="caution">
    <text evidence="1">The sequence shown here is derived from an EMBL/GenBank/DDBJ whole genome shotgun (WGS) entry which is preliminary data.</text>
</comment>
<dbReference type="Proteomes" id="UP000547209">
    <property type="component" value="Unassembled WGS sequence"/>
</dbReference>
<protein>
    <submittedName>
        <fullName evidence="1">Uncharacterized protein</fullName>
    </submittedName>
</protein>
<dbReference type="Gene3D" id="3.90.180.10">
    <property type="entry name" value="Medium-chain alcohol dehydrogenases, catalytic domain"/>
    <property type="match status" value="1"/>
</dbReference>
<evidence type="ECO:0000313" key="2">
    <source>
        <dbReference type="Proteomes" id="UP000547209"/>
    </source>
</evidence>
<keyword evidence="2" id="KW-1185">Reference proteome</keyword>
<accession>A0A7X0RXH4</accession>
<organism evidence="1 2">
    <name type="scientific">Cohnella nanjingensis</name>
    <dbReference type="NCBI Taxonomy" id="1387779"/>
    <lineage>
        <taxon>Bacteria</taxon>
        <taxon>Bacillati</taxon>
        <taxon>Bacillota</taxon>
        <taxon>Bacilli</taxon>
        <taxon>Bacillales</taxon>
        <taxon>Paenibacillaceae</taxon>
        <taxon>Cohnella</taxon>
    </lineage>
</organism>
<reference evidence="1 2" key="1">
    <citation type="submission" date="2020-08" db="EMBL/GenBank/DDBJ databases">
        <title>Cohnella phylogeny.</title>
        <authorList>
            <person name="Dunlap C."/>
        </authorList>
    </citation>
    <scope>NUCLEOTIDE SEQUENCE [LARGE SCALE GENOMIC DNA]</scope>
    <source>
        <strain evidence="1 2">DSM 28246</strain>
    </source>
</reference>
<dbReference type="AlphaFoldDB" id="A0A7X0RXH4"/>
<name>A0A7X0RXH4_9BACL</name>
<sequence>MKEPSDYVAGREAAERVVAVGPGANRLKPGGRVAVNNV</sequence>